<reference evidence="1 2" key="1">
    <citation type="submission" date="2018-06" db="EMBL/GenBank/DDBJ databases">
        <title>Freshwater and sediment microbial communities from various areas in North America, analyzing microbe dynamics in response to fracking.</title>
        <authorList>
            <person name="Lamendella R."/>
        </authorList>
    </citation>
    <scope>NUCLEOTIDE SEQUENCE [LARGE SCALE GENOMIC DNA]</scope>
    <source>
        <strain evidence="1 2">114J</strain>
    </source>
</reference>
<accession>A0A366G6S9</accession>
<organism evidence="1 2">
    <name type="scientific">Marinobacter pelagius</name>
    <dbReference type="NCBI Taxonomy" id="379482"/>
    <lineage>
        <taxon>Bacteria</taxon>
        <taxon>Pseudomonadati</taxon>
        <taxon>Pseudomonadota</taxon>
        <taxon>Gammaproteobacteria</taxon>
        <taxon>Pseudomonadales</taxon>
        <taxon>Marinobacteraceae</taxon>
        <taxon>Marinobacter</taxon>
    </lineage>
</organism>
<comment type="caution">
    <text evidence="1">The sequence shown here is derived from an EMBL/GenBank/DDBJ whole genome shotgun (WGS) entry which is preliminary data.</text>
</comment>
<proteinExistence type="predicted"/>
<protein>
    <submittedName>
        <fullName evidence="1">Uncharacterized protein</fullName>
    </submittedName>
</protein>
<sequence>MDRVKYRQGQPFAGEYFWENDHGDEAPRGGKFEGHLENRYEARGSTTVYDGREYWHRHRVS</sequence>
<dbReference type="EMBL" id="QNRO01000030">
    <property type="protein sequence ID" value="RBP21725.1"/>
    <property type="molecule type" value="Genomic_DNA"/>
</dbReference>
<evidence type="ECO:0000313" key="1">
    <source>
        <dbReference type="EMBL" id="RBP21725.1"/>
    </source>
</evidence>
<dbReference type="AlphaFoldDB" id="A0A366G6S9"/>
<evidence type="ECO:0000313" key="2">
    <source>
        <dbReference type="Proteomes" id="UP000252995"/>
    </source>
</evidence>
<gene>
    <name evidence="1" type="ORF">DET50_13016</name>
</gene>
<name>A0A366G6S9_9GAMM</name>
<dbReference type="Proteomes" id="UP000252995">
    <property type="component" value="Unassembled WGS sequence"/>
</dbReference>